<dbReference type="Pfam" id="PF13456">
    <property type="entry name" value="RVT_3"/>
    <property type="match status" value="1"/>
</dbReference>
<evidence type="ECO:0000313" key="2">
    <source>
        <dbReference type="Proteomes" id="UP001652660"/>
    </source>
</evidence>
<keyword evidence="2" id="KW-1185">Reference proteome</keyword>
<dbReference type="CDD" id="cd06222">
    <property type="entry name" value="RNase_H_like"/>
    <property type="match status" value="1"/>
</dbReference>
<dbReference type="PANTHER" id="PTHR47074:SF48">
    <property type="entry name" value="POLYNUCLEOTIDYL TRANSFERASE, RIBONUCLEASE H-LIKE SUPERFAMILY PROTEIN"/>
    <property type="match status" value="1"/>
</dbReference>
<dbReference type="InterPro" id="IPR012337">
    <property type="entry name" value="RNaseH-like_sf"/>
</dbReference>
<dbReference type="GO" id="GO:0004523">
    <property type="term" value="F:RNA-DNA hybrid ribonuclease activity"/>
    <property type="evidence" value="ECO:0007669"/>
    <property type="project" value="InterPro"/>
</dbReference>
<dbReference type="RefSeq" id="XP_027075692.1">
    <property type="nucleotide sequence ID" value="XM_027219891.1"/>
</dbReference>
<dbReference type="InterPro" id="IPR044730">
    <property type="entry name" value="RNase_H-like_dom_plant"/>
</dbReference>
<dbReference type="InterPro" id="IPR002156">
    <property type="entry name" value="RNaseH_domain"/>
</dbReference>
<dbReference type="GeneID" id="113699524"/>
<organism evidence="2 3">
    <name type="scientific">Coffea arabica</name>
    <name type="common">Arabian coffee</name>
    <dbReference type="NCBI Taxonomy" id="13443"/>
    <lineage>
        <taxon>Eukaryota</taxon>
        <taxon>Viridiplantae</taxon>
        <taxon>Streptophyta</taxon>
        <taxon>Embryophyta</taxon>
        <taxon>Tracheophyta</taxon>
        <taxon>Spermatophyta</taxon>
        <taxon>Magnoliopsida</taxon>
        <taxon>eudicotyledons</taxon>
        <taxon>Gunneridae</taxon>
        <taxon>Pentapetalae</taxon>
        <taxon>asterids</taxon>
        <taxon>lamiids</taxon>
        <taxon>Gentianales</taxon>
        <taxon>Rubiaceae</taxon>
        <taxon>Ixoroideae</taxon>
        <taxon>Gardenieae complex</taxon>
        <taxon>Bertiereae - Coffeeae clade</taxon>
        <taxon>Coffeeae</taxon>
        <taxon>Coffea</taxon>
    </lineage>
</organism>
<dbReference type="AlphaFoldDB" id="A0A6P6TCS9"/>
<dbReference type="InterPro" id="IPR036397">
    <property type="entry name" value="RNaseH_sf"/>
</dbReference>
<sequence>MGREGGRDHIVLTVHILWQIWKARNDKLFNNNSRDPMAVVNKVVMEWNEYQLAQEERTGEVGQTLGKTEVKRGWERPQGYWIKINTDAALHKKTCKAGWGIVARDRNGMLVGAWACPTTKCAEAQVEEALAIREAMVVAKRKGWRMVEFESDCKMVVDKINAQEEEISIATILVDIWRLKTEFYKCCFSFTRRSNNSVSHHIAKYAIDLIEVAEWKCDFPTWLLELAQADLEERRL</sequence>
<proteinExistence type="predicted"/>
<dbReference type="InterPro" id="IPR052929">
    <property type="entry name" value="RNase_H-like_EbsB-rel"/>
</dbReference>
<reference evidence="2" key="1">
    <citation type="journal article" date="2025" name="Foods">
        <title>Unveiling the Microbial Signatures of Arabica Coffee Cherries: Insights into Ripeness Specific Diversity, Functional Traits, and Implications for Quality and Safety.</title>
        <authorList>
            <consortium name="RefSeq"/>
            <person name="Tenea G.N."/>
            <person name="Cifuentes V."/>
            <person name="Reyes P."/>
            <person name="Cevallos-Vallejos M."/>
        </authorList>
    </citation>
    <scope>NUCLEOTIDE SEQUENCE [LARGE SCALE GENOMIC DNA]</scope>
</reference>
<accession>A0A6P6TCS9</accession>
<dbReference type="SUPFAM" id="SSF53098">
    <property type="entry name" value="Ribonuclease H-like"/>
    <property type="match status" value="1"/>
</dbReference>
<dbReference type="PANTHER" id="PTHR47074">
    <property type="entry name" value="BNAC02G40300D PROTEIN"/>
    <property type="match status" value="1"/>
</dbReference>
<dbReference type="Proteomes" id="UP001652660">
    <property type="component" value="Chromosome 7c"/>
</dbReference>
<dbReference type="Gene3D" id="3.30.420.10">
    <property type="entry name" value="Ribonuclease H-like superfamily/Ribonuclease H"/>
    <property type="match status" value="1"/>
</dbReference>
<gene>
    <name evidence="3" type="primary">LOC113699524</name>
</gene>
<evidence type="ECO:0000259" key="1">
    <source>
        <dbReference type="Pfam" id="PF13456"/>
    </source>
</evidence>
<feature type="domain" description="RNase H type-1" evidence="1">
    <location>
        <begin position="85"/>
        <end position="206"/>
    </location>
</feature>
<reference evidence="3" key="2">
    <citation type="submission" date="2025-08" db="UniProtKB">
        <authorList>
            <consortium name="RefSeq"/>
        </authorList>
    </citation>
    <scope>IDENTIFICATION</scope>
    <source>
        <tissue evidence="3">Leaves</tissue>
    </source>
</reference>
<protein>
    <submittedName>
        <fullName evidence="3">Ribonuclease H protein At1g65750</fullName>
    </submittedName>
</protein>
<dbReference type="OrthoDB" id="1906820at2759"/>
<name>A0A6P6TCS9_COFAR</name>
<dbReference type="GO" id="GO:0003676">
    <property type="term" value="F:nucleic acid binding"/>
    <property type="evidence" value="ECO:0007669"/>
    <property type="project" value="InterPro"/>
</dbReference>
<evidence type="ECO:0000313" key="3">
    <source>
        <dbReference type="RefSeq" id="XP_027075692.1"/>
    </source>
</evidence>